<evidence type="ECO:0000313" key="3">
    <source>
        <dbReference type="Proteomes" id="UP000606974"/>
    </source>
</evidence>
<evidence type="ECO:0000313" key="2">
    <source>
        <dbReference type="EMBL" id="KAF7503941.1"/>
    </source>
</evidence>
<dbReference type="UniPathway" id="UPA00002">
    <property type="reaction ID" value="UER00468"/>
</dbReference>
<dbReference type="GO" id="GO:0016052">
    <property type="term" value="P:carbohydrate catabolic process"/>
    <property type="evidence" value="ECO:0007669"/>
    <property type="project" value="TreeGrafter"/>
</dbReference>
<dbReference type="PANTHER" id="PTHR10889">
    <property type="entry name" value="DEOXYRIBOSE-PHOSPHATE ALDOLASE"/>
    <property type="match status" value="1"/>
</dbReference>
<dbReference type="SMART" id="SM01133">
    <property type="entry name" value="DeoC"/>
    <property type="match status" value="1"/>
</dbReference>
<dbReference type="GO" id="GO:0004139">
    <property type="term" value="F:deoxyribose-phosphate aldolase activity"/>
    <property type="evidence" value="ECO:0007669"/>
    <property type="project" value="InterPro"/>
</dbReference>
<keyword evidence="1" id="KW-0963">Cytoplasm</keyword>
<protein>
    <recommendedName>
        <fullName evidence="4">2-deoxy-D-ribose 5-phosphate aldolase</fullName>
    </recommendedName>
</protein>
<reference evidence="2" key="1">
    <citation type="submission" date="2020-02" db="EMBL/GenBank/DDBJ databases">
        <authorList>
            <person name="Palmer J.M."/>
        </authorList>
    </citation>
    <scope>NUCLEOTIDE SEQUENCE</scope>
    <source>
        <strain evidence="2">EPUS1.4</strain>
        <tissue evidence="2">Thallus</tissue>
    </source>
</reference>
<sequence length="186" mass="20495">MTISKYNVATACNKPYSITLAKEFLRGSDVGICPVISFPAGNYTTSIKCAEADEASRPLVLTSKWKLTWEEIQAVNRIATYNGAILKVIFKNGYLSAAEIAQLCHVYTDLKVAFVKTSTGYGFVKQQDGSYNYKGATVEHLKLMRKELGNNVQIEAAGGVRTLDDLIQVRRLGVKRVGATTTIRYT</sequence>
<keyword evidence="3" id="KW-1185">Reference proteome</keyword>
<dbReference type="AlphaFoldDB" id="A0A8H7ABA1"/>
<dbReference type="GO" id="GO:0046386">
    <property type="term" value="P:deoxyribose phosphate catabolic process"/>
    <property type="evidence" value="ECO:0007669"/>
    <property type="project" value="UniProtKB-UniPathway"/>
</dbReference>
<dbReference type="SUPFAM" id="SSF51569">
    <property type="entry name" value="Aldolase"/>
    <property type="match status" value="1"/>
</dbReference>
<accession>A0A8H7ABA1</accession>
<organism evidence="2 3">
    <name type="scientific">Endocarpon pusillum</name>
    <dbReference type="NCBI Taxonomy" id="364733"/>
    <lineage>
        <taxon>Eukaryota</taxon>
        <taxon>Fungi</taxon>
        <taxon>Dikarya</taxon>
        <taxon>Ascomycota</taxon>
        <taxon>Pezizomycotina</taxon>
        <taxon>Eurotiomycetes</taxon>
        <taxon>Chaetothyriomycetidae</taxon>
        <taxon>Verrucariales</taxon>
        <taxon>Verrucariaceae</taxon>
        <taxon>Endocarpon</taxon>
    </lineage>
</organism>
<evidence type="ECO:0008006" key="4">
    <source>
        <dbReference type="Google" id="ProtNLM"/>
    </source>
</evidence>
<name>A0A8H7ABA1_9EURO</name>
<dbReference type="GO" id="GO:0005737">
    <property type="term" value="C:cytoplasm"/>
    <property type="evidence" value="ECO:0007669"/>
    <property type="project" value="InterPro"/>
</dbReference>
<dbReference type="InterPro" id="IPR013785">
    <property type="entry name" value="Aldolase_TIM"/>
</dbReference>
<dbReference type="OrthoDB" id="70823at2759"/>
<dbReference type="Gene3D" id="3.20.20.70">
    <property type="entry name" value="Aldolase class I"/>
    <property type="match status" value="1"/>
</dbReference>
<evidence type="ECO:0000256" key="1">
    <source>
        <dbReference type="ARBA" id="ARBA00022490"/>
    </source>
</evidence>
<comment type="caution">
    <text evidence="2">The sequence shown here is derived from an EMBL/GenBank/DDBJ whole genome shotgun (WGS) entry which is preliminary data.</text>
</comment>
<gene>
    <name evidence="2" type="ORF">GJ744_002966</name>
</gene>
<dbReference type="InterPro" id="IPR011343">
    <property type="entry name" value="DeoC"/>
</dbReference>
<dbReference type="InterPro" id="IPR002915">
    <property type="entry name" value="DeoC/FbaB/LacD_aldolase"/>
</dbReference>
<dbReference type="EMBL" id="JAACFV010000155">
    <property type="protein sequence ID" value="KAF7503941.1"/>
    <property type="molecule type" value="Genomic_DNA"/>
</dbReference>
<proteinExistence type="predicted"/>
<dbReference type="Proteomes" id="UP000606974">
    <property type="component" value="Unassembled WGS sequence"/>
</dbReference>
<dbReference type="GO" id="GO:0009264">
    <property type="term" value="P:deoxyribonucleotide catabolic process"/>
    <property type="evidence" value="ECO:0007669"/>
    <property type="project" value="InterPro"/>
</dbReference>
<dbReference type="PANTHER" id="PTHR10889:SF1">
    <property type="entry name" value="DEOXYRIBOSE-PHOSPHATE ALDOLASE"/>
    <property type="match status" value="1"/>
</dbReference>